<proteinExistence type="inferred from homology"/>
<keyword evidence="15" id="KW-1185">Reference proteome</keyword>
<reference evidence="14 15" key="2">
    <citation type="journal article" date="2014" name="Curr. Biol.">
        <title>Symbiont-Supplemented Maternal Investment Underpinning Host's Ecological Adaptation.</title>
        <authorList>
            <person name="Kaiwa N."/>
            <person name="Hosokawa T."/>
            <person name="Nikoh N."/>
            <person name="Tanahashi M."/>
            <person name="Moriyama M."/>
            <person name="Meng X.Y."/>
            <person name="Maeda T."/>
            <person name="Yamaguchi K."/>
            <person name="Shigenobu S."/>
            <person name="Ito M."/>
            <person name="Fukatsu T."/>
        </authorList>
    </citation>
    <scope>NUCLEOTIDE SEQUENCE [LARGE SCALE GENOMIC DNA]</scope>
    <source>
        <strain evidence="14 15">UwTKB</strain>
    </source>
</reference>
<evidence type="ECO:0000256" key="11">
    <source>
        <dbReference type="ARBA" id="ARBA00047715"/>
    </source>
</evidence>
<evidence type="ECO:0000256" key="9">
    <source>
        <dbReference type="ARBA" id="ARBA00032610"/>
    </source>
</evidence>
<comment type="catalytic activity">
    <reaction evidence="11">
        <text>6-carboxyhexanoyl-[ACP] + L-alanine + H(+) = (8S)-8-amino-7-oxononanoate + holo-[ACP] + CO2</text>
        <dbReference type="Rhea" id="RHEA:42288"/>
        <dbReference type="Rhea" id="RHEA-COMP:9685"/>
        <dbReference type="Rhea" id="RHEA-COMP:9955"/>
        <dbReference type="ChEBI" id="CHEBI:15378"/>
        <dbReference type="ChEBI" id="CHEBI:16526"/>
        <dbReference type="ChEBI" id="CHEBI:57972"/>
        <dbReference type="ChEBI" id="CHEBI:64479"/>
        <dbReference type="ChEBI" id="CHEBI:78846"/>
        <dbReference type="ChEBI" id="CHEBI:149468"/>
        <dbReference type="EC" id="2.3.1.47"/>
    </reaction>
</comment>
<evidence type="ECO:0000256" key="5">
    <source>
        <dbReference type="ARBA" id="ARBA00013187"/>
    </source>
</evidence>
<dbReference type="STRING" id="1410383.TGUWTKB_3950"/>
<dbReference type="PANTHER" id="PTHR13693:SF100">
    <property type="entry name" value="8-AMINO-7-OXONONANOATE SYNTHASE"/>
    <property type="match status" value="1"/>
</dbReference>
<dbReference type="InterPro" id="IPR015424">
    <property type="entry name" value="PyrdxlP-dep_Trfase"/>
</dbReference>
<dbReference type="Gene3D" id="3.90.1150.10">
    <property type="entry name" value="Aspartate Aminotransferase, domain 1"/>
    <property type="match status" value="1"/>
</dbReference>
<comment type="cofactor">
    <cofactor evidence="1 12">
        <name>pyridoxal 5'-phosphate</name>
        <dbReference type="ChEBI" id="CHEBI:597326"/>
    </cofactor>
</comment>
<evidence type="ECO:0000256" key="7">
    <source>
        <dbReference type="ARBA" id="ARBA00022756"/>
    </source>
</evidence>
<dbReference type="Gene3D" id="3.40.640.10">
    <property type="entry name" value="Type I PLP-dependent aspartate aminotransferase-like (Major domain)"/>
    <property type="match status" value="1"/>
</dbReference>
<dbReference type="PANTHER" id="PTHR13693">
    <property type="entry name" value="CLASS II AMINOTRANSFERASE/8-AMINO-7-OXONONANOATE SYNTHASE"/>
    <property type="match status" value="1"/>
</dbReference>
<dbReference type="RefSeq" id="WP_041063062.1">
    <property type="nucleotide sequence ID" value="NZ_AP014521.1"/>
</dbReference>
<gene>
    <name evidence="14" type="primary">bioF</name>
    <name evidence="14" type="ORF">TGUWTKB_3950</name>
</gene>
<dbReference type="InterPro" id="IPR001917">
    <property type="entry name" value="Aminotrans_II_pyridoxalP_BS"/>
</dbReference>
<dbReference type="InterPro" id="IPR050087">
    <property type="entry name" value="AON_synthase_class-II"/>
</dbReference>
<protein>
    <recommendedName>
        <fullName evidence="5">8-amino-7-oxononanoate synthase</fullName>
        <ecNumber evidence="5">2.3.1.47</ecNumber>
    </recommendedName>
    <alternativeName>
        <fullName evidence="9">7-keto-8-amino-pelargonic acid synthase</fullName>
    </alternativeName>
    <alternativeName>
        <fullName evidence="10">8-amino-7-ketopelargonate synthase</fullName>
    </alternativeName>
</protein>
<organism evidence="14 15">
    <name type="scientific">Candidatus Tachikawaea gelatinosa</name>
    <dbReference type="NCBI Taxonomy" id="1410383"/>
    <lineage>
        <taxon>Bacteria</taxon>
        <taxon>Pseudomonadati</taxon>
        <taxon>Pseudomonadota</taxon>
        <taxon>Gammaproteobacteria</taxon>
        <taxon>Enterobacterales</taxon>
        <taxon>Enterobacteriaceae</taxon>
        <taxon>Candidatus Tachikawaea</taxon>
    </lineage>
</organism>
<dbReference type="HOGENOM" id="CLU_015846_11_2_6"/>
<dbReference type="EMBL" id="AP014521">
    <property type="protein sequence ID" value="BAP58622.1"/>
    <property type="molecule type" value="Genomic_DNA"/>
</dbReference>
<dbReference type="GO" id="GO:0009102">
    <property type="term" value="P:biotin biosynthetic process"/>
    <property type="evidence" value="ECO:0007669"/>
    <property type="project" value="UniProtKB-KW"/>
</dbReference>
<accession>A0A090AQK1</accession>
<evidence type="ECO:0000256" key="2">
    <source>
        <dbReference type="ARBA" id="ARBA00004746"/>
    </source>
</evidence>
<dbReference type="Proteomes" id="UP000031627">
    <property type="component" value="Chromosome"/>
</dbReference>
<evidence type="ECO:0000313" key="15">
    <source>
        <dbReference type="Proteomes" id="UP000031627"/>
    </source>
</evidence>
<dbReference type="InterPro" id="IPR004839">
    <property type="entry name" value="Aminotransferase_I/II_large"/>
</dbReference>
<dbReference type="EC" id="2.3.1.47" evidence="5"/>
<evidence type="ECO:0000256" key="1">
    <source>
        <dbReference type="ARBA" id="ARBA00001933"/>
    </source>
</evidence>
<evidence type="ECO:0000256" key="8">
    <source>
        <dbReference type="ARBA" id="ARBA00022898"/>
    </source>
</evidence>
<dbReference type="PROSITE" id="PS00599">
    <property type="entry name" value="AA_TRANSFER_CLASS_2"/>
    <property type="match status" value="1"/>
</dbReference>
<comment type="similarity">
    <text evidence="3">Belongs to the class-II pyridoxal-phosphate-dependent aminotransferase family. BioF subfamily.</text>
</comment>
<dbReference type="GO" id="GO:0008710">
    <property type="term" value="F:8-amino-7-oxononanoate synthase activity"/>
    <property type="evidence" value="ECO:0007669"/>
    <property type="project" value="UniProtKB-EC"/>
</dbReference>
<dbReference type="Pfam" id="PF00155">
    <property type="entry name" value="Aminotran_1_2"/>
    <property type="match status" value="1"/>
</dbReference>
<evidence type="ECO:0000259" key="13">
    <source>
        <dbReference type="Pfam" id="PF00155"/>
    </source>
</evidence>
<evidence type="ECO:0000256" key="4">
    <source>
        <dbReference type="ARBA" id="ARBA00011738"/>
    </source>
</evidence>
<dbReference type="OrthoDB" id="9807157at2"/>
<keyword evidence="6" id="KW-0808">Transferase</keyword>
<dbReference type="AlphaFoldDB" id="A0A090AQK1"/>
<dbReference type="InterPro" id="IPR015421">
    <property type="entry name" value="PyrdxlP-dep_Trfase_major"/>
</dbReference>
<keyword evidence="7" id="KW-0093">Biotin biosynthesis</keyword>
<feature type="domain" description="Aminotransferase class I/classII large" evidence="13">
    <location>
        <begin position="42"/>
        <end position="378"/>
    </location>
</feature>
<name>A0A090AQK1_9ENTR</name>
<dbReference type="SUPFAM" id="SSF53383">
    <property type="entry name" value="PLP-dependent transferases"/>
    <property type="match status" value="1"/>
</dbReference>
<comment type="pathway">
    <text evidence="2">Cofactor biosynthesis; biotin biosynthesis.</text>
</comment>
<evidence type="ECO:0000313" key="14">
    <source>
        <dbReference type="EMBL" id="BAP58622.1"/>
    </source>
</evidence>
<evidence type="ECO:0000256" key="3">
    <source>
        <dbReference type="ARBA" id="ARBA00010008"/>
    </source>
</evidence>
<keyword evidence="8 12" id="KW-0663">Pyridoxal phosphate</keyword>
<evidence type="ECO:0000256" key="6">
    <source>
        <dbReference type="ARBA" id="ARBA00022679"/>
    </source>
</evidence>
<reference evidence="15" key="1">
    <citation type="submission" date="2013-11" db="EMBL/GenBank/DDBJ databases">
        <title>Symbiont-containing voluminous jelly as an extraordinary maternal gift for overwintering insect nymphs.</title>
        <authorList>
            <person name="Kaiwa N."/>
            <person name="Hosokawa T."/>
            <person name="Nikoh N."/>
            <person name="Meng X.Y."/>
            <person name="Tanahashi M."/>
            <person name="Moriyama M."/>
            <person name="Maeda T."/>
            <person name="Yamaguchi K."/>
            <person name="Shigenobu S."/>
            <person name="Ito M."/>
            <person name="Fukatsu T."/>
        </authorList>
    </citation>
    <scope>NUCLEOTIDE SEQUENCE [LARGE SCALE GENOMIC DNA]</scope>
    <source>
        <strain evidence="15">UwTKB</strain>
    </source>
</reference>
<comment type="subunit">
    <text evidence="4">Homodimer.</text>
</comment>
<dbReference type="KEGG" id="sbw:TGUWTKB_3950"/>
<sequence length="384" mass="43777">MNWKEQIKNKLKEQKNLQLWRNRTIVENNNTRFLTIKGKRYYNFSSNDYLGFSQNKKIIHAWKKGSLITGVGASASTHMIGYSYLHAELEKKIAKWLGYSRALLFNSGYSANQAVIQLLMKKSDCILADKRIHASFLEAAKNSQAKLYRFLHNDVNSLEKLIQKNNNTNNTLIITEGLFSMDGDYSPLKDIVKKIKNKEWLLVDDAHGIGIIGKQGRGSCFLQKVKPELQIITFGKAFGLSGAALLCDNDVADYFLQFSRHLIYSTAISPAHVYTLLKSLSMIKKSGSLRKKLYNNIHFFKNMLKKLPIKLYGYDSPIQPLIIGKKDKTIQLASILRSLDCWVTPILPPTVPEKTSRLRITITAAHKKKDILHLIKALHYATKF</sequence>
<evidence type="ECO:0000256" key="12">
    <source>
        <dbReference type="RuleBase" id="RU003693"/>
    </source>
</evidence>
<evidence type="ECO:0000256" key="10">
    <source>
        <dbReference type="ARBA" id="ARBA00033381"/>
    </source>
</evidence>
<dbReference type="GO" id="GO:0030170">
    <property type="term" value="F:pyridoxal phosphate binding"/>
    <property type="evidence" value="ECO:0007669"/>
    <property type="project" value="InterPro"/>
</dbReference>
<dbReference type="InterPro" id="IPR015422">
    <property type="entry name" value="PyrdxlP-dep_Trfase_small"/>
</dbReference>